<dbReference type="SUPFAM" id="SSF81383">
    <property type="entry name" value="F-box domain"/>
    <property type="match status" value="1"/>
</dbReference>
<accession>A0A915I127</accession>
<name>A0A915I127_ROMCU</name>
<dbReference type="Proteomes" id="UP000887565">
    <property type="component" value="Unplaced"/>
</dbReference>
<sequence length="618" mass="71056">MNENLSTINFLPDDILSIIFSHLEVADRLLYLPYVCKKWHRSLRFSDVRYCDIFDLHEQICLLDFDCPSQRKIIKKDGESSAPSVENDSTSQSLWLCTFAGKILKKFGHSLKRLSLEGTCRFRMKNISSHVLQIILRKCPKITELNLLQCRFDRTAAYLLPEFQNLEILRVSKQEMIDCVWNNLKSTLKCLDTSCESFGVNFSTPNDEVGAASKLQKLIIYDYNYSLNIGKIALTSIVEIYANLVHLDIQSCRLDGYILDSVAKLKLLKVLCLRITKTTNPSVFRSICQECSEIRELTLLDEYSDGHLNFEFLLYKLGGKLEKFHFQSSRTISDVQLGIIKKLTGLKALVLWTKSLPALDVSLEPSQCSKLEELTISATNRDEQAYQYSKFMNASLNFFTRIGYLPKGWSLPDSCSGIPVEVLLEYASNNVDGCIKLNVLEKLMIHVQDSAILTQLVDIGRFDNLSGLIIFGQCQLGDELASKIIEKCPRLTFFMCRELIEISPQFIANILQCSTLRETHFEYKNLSADEIFCRAIGRHPNLKMVSFKGRFNPLKLRLQSRHWHEIMQGRLELFKSGRVCQRLFVDCYYEQKIWPVMLAKTMRSLWLSCRGLKALEEM</sequence>
<dbReference type="InterPro" id="IPR001810">
    <property type="entry name" value="F-box_dom"/>
</dbReference>
<dbReference type="AlphaFoldDB" id="A0A915I127"/>
<evidence type="ECO:0000259" key="1">
    <source>
        <dbReference type="PROSITE" id="PS50181"/>
    </source>
</evidence>
<dbReference type="WBParaSite" id="nRc.2.0.1.t07524-RA">
    <property type="protein sequence ID" value="nRc.2.0.1.t07524-RA"/>
    <property type="gene ID" value="nRc.2.0.1.g07524"/>
</dbReference>
<evidence type="ECO:0000313" key="2">
    <source>
        <dbReference type="Proteomes" id="UP000887565"/>
    </source>
</evidence>
<dbReference type="PANTHER" id="PTHR38926">
    <property type="entry name" value="F-BOX DOMAIN CONTAINING PROTEIN, EXPRESSED"/>
    <property type="match status" value="1"/>
</dbReference>
<protein>
    <submittedName>
        <fullName evidence="3">F-box domain-containing protein</fullName>
    </submittedName>
</protein>
<proteinExistence type="predicted"/>
<dbReference type="SUPFAM" id="SSF52047">
    <property type="entry name" value="RNI-like"/>
    <property type="match status" value="1"/>
</dbReference>
<organism evidence="2 3">
    <name type="scientific">Romanomermis culicivorax</name>
    <name type="common">Nematode worm</name>
    <dbReference type="NCBI Taxonomy" id="13658"/>
    <lineage>
        <taxon>Eukaryota</taxon>
        <taxon>Metazoa</taxon>
        <taxon>Ecdysozoa</taxon>
        <taxon>Nematoda</taxon>
        <taxon>Enoplea</taxon>
        <taxon>Dorylaimia</taxon>
        <taxon>Mermithida</taxon>
        <taxon>Mermithoidea</taxon>
        <taxon>Mermithidae</taxon>
        <taxon>Romanomermis</taxon>
    </lineage>
</organism>
<dbReference type="Pfam" id="PF12937">
    <property type="entry name" value="F-box-like"/>
    <property type="match status" value="1"/>
</dbReference>
<feature type="domain" description="F-box" evidence="1">
    <location>
        <begin position="5"/>
        <end position="53"/>
    </location>
</feature>
<keyword evidence="2" id="KW-1185">Reference proteome</keyword>
<reference evidence="3" key="1">
    <citation type="submission" date="2022-11" db="UniProtKB">
        <authorList>
            <consortium name="WormBaseParasite"/>
        </authorList>
    </citation>
    <scope>IDENTIFICATION</scope>
</reference>
<dbReference type="InterPro" id="IPR032675">
    <property type="entry name" value="LRR_dom_sf"/>
</dbReference>
<dbReference type="PANTHER" id="PTHR38926:SF5">
    <property type="entry name" value="F-BOX AND LEUCINE-RICH REPEAT PROTEIN 6"/>
    <property type="match status" value="1"/>
</dbReference>
<dbReference type="Gene3D" id="1.20.1280.50">
    <property type="match status" value="1"/>
</dbReference>
<dbReference type="InterPro" id="IPR036047">
    <property type="entry name" value="F-box-like_dom_sf"/>
</dbReference>
<dbReference type="PROSITE" id="PS50181">
    <property type="entry name" value="FBOX"/>
    <property type="match status" value="1"/>
</dbReference>
<evidence type="ECO:0000313" key="3">
    <source>
        <dbReference type="WBParaSite" id="nRc.2.0.1.t07524-RA"/>
    </source>
</evidence>
<dbReference type="Gene3D" id="3.80.10.10">
    <property type="entry name" value="Ribonuclease Inhibitor"/>
    <property type="match status" value="1"/>
</dbReference>